<comment type="caution">
    <text evidence="2">The sequence shown here is derived from an EMBL/GenBank/DDBJ whole genome shotgun (WGS) entry which is preliminary data.</text>
</comment>
<gene>
    <name evidence="2" type="ORF">ZOSMA_117G00060</name>
</gene>
<dbReference type="Gene3D" id="3.30.1490.100">
    <property type="entry name" value="DNA polymerase, Y-family, little finger domain"/>
    <property type="match status" value="1"/>
</dbReference>
<dbReference type="InterPro" id="IPR036775">
    <property type="entry name" value="DNA_pol_Y-fam_lit_finger_sf"/>
</dbReference>
<dbReference type="PANTHER" id="PTHR45990:SF1">
    <property type="entry name" value="DNA REPAIR PROTEIN REV1"/>
    <property type="match status" value="1"/>
</dbReference>
<dbReference type="SUPFAM" id="SSF100879">
    <property type="entry name" value="Lesion bypass DNA polymerase (Y-family), little finger domain"/>
    <property type="match status" value="1"/>
</dbReference>
<dbReference type="EMBL" id="LFYR01000192">
    <property type="protein sequence ID" value="KMZ75188.1"/>
    <property type="molecule type" value="Genomic_DNA"/>
</dbReference>
<dbReference type="OrthoDB" id="427711at2759"/>
<keyword evidence="2" id="KW-0548">Nucleotidyltransferase</keyword>
<name>A0A0K9Q1R7_ZOSMR</name>
<feature type="domain" description="DNA polymerase Y-family little finger" evidence="1">
    <location>
        <begin position="12"/>
        <end position="60"/>
    </location>
</feature>
<organism evidence="2 3">
    <name type="scientific">Zostera marina</name>
    <name type="common">Eelgrass</name>
    <dbReference type="NCBI Taxonomy" id="29655"/>
    <lineage>
        <taxon>Eukaryota</taxon>
        <taxon>Viridiplantae</taxon>
        <taxon>Streptophyta</taxon>
        <taxon>Embryophyta</taxon>
        <taxon>Tracheophyta</taxon>
        <taxon>Spermatophyta</taxon>
        <taxon>Magnoliopsida</taxon>
        <taxon>Liliopsida</taxon>
        <taxon>Zosteraceae</taxon>
        <taxon>Zostera</taxon>
    </lineage>
</organism>
<keyword evidence="2" id="KW-0808">Transferase</keyword>
<dbReference type="Proteomes" id="UP000036987">
    <property type="component" value="Unassembled WGS sequence"/>
</dbReference>
<proteinExistence type="predicted"/>
<dbReference type="PANTHER" id="PTHR45990">
    <property type="entry name" value="DNA REPAIR PROTEIN REV1"/>
    <property type="match status" value="1"/>
</dbReference>
<evidence type="ECO:0000259" key="1">
    <source>
        <dbReference type="Pfam" id="PF11799"/>
    </source>
</evidence>
<dbReference type="Pfam" id="PF11799">
    <property type="entry name" value="IMS_C"/>
    <property type="match status" value="1"/>
</dbReference>
<accession>A0A0K9Q1R7</accession>
<dbReference type="GO" id="GO:0003684">
    <property type="term" value="F:damaged DNA binding"/>
    <property type="evidence" value="ECO:0007669"/>
    <property type="project" value="InterPro"/>
</dbReference>
<sequence length="103" mass="12150">MIRLILYVQEAKSIGAEVNWGVRFRNTNDCEIFLMNLCKEVSSRLHECGMQGRTLTLKVSPFCLMRSMKIFTSRCSLFGNRENSFKTENEWRACQFFLTQDFF</sequence>
<dbReference type="AlphaFoldDB" id="A0A0K9Q1R7"/>
<keyword evidence="2" id="KW-0239">DNA-directed DNA polymerase</keyword>
<dbReference type="GO" id="GO:0003887">
    <property type="term" value="F:DNA-directed DNA polymerase activity"/>
    <property type="evidence" value="ECO:0007669"/>
    <property type="project" value="UniProtKB-KW"/>
</dbReference>
<reference evidence="3" key="1">
    <citation type="journal article" date="2016" name="Nature">
        <title>The genome of the seagrass Zostera marina reveals angiosperm adaptation to the sea.</title>
        <authorList>
            <person name="Olsen J.L."/>
            <person name="Rouze P."/>
            <person name="Verhelst B."/>
            <person name="Lin Y.-C."/>
            <person name="Bayer T."/>
            <person name="Collen J."/>
            <person name="Dattolo E."/>
            <person name="De Paoli E."/>
            <person name="Dittami S."/>
            <person name="Maumus F."/>
            <person name="Michel G."/>
            <person name="Kersting A."/>
            <person name="Lauritano C."/>
            <person name="Lohaus R."/>
            <person name="Toepel M."/>
            <person name="Tonon T."/>
            <person name="Vanneste K."/>
            <person name="Amirebrahimi M."/>
            <person name="Brakel J."/>
            <person name="Bostroem C."/>
            <person name="Chovatia M."/>
            <person name="Grimwood J."/>
            <person name="Jenkins J.W."/>
            <person name="Jueterbock A."/>
            <person name="Mraz A."/>
            <person name="Stam W.T."/>
            <person name="Tice H."/>
            <person name="Bornberg-Bauer E."/>
            <person name="Green P.J."/>
            <person name="Pearson G.A."/>
            <person name="Procaccini G."/>
            <person name="Duarte C.M."/>
            <person name="Schmutz J."/>
            <person name="Reusch T.B.H."/>
            <person name="Van de Peer Y."/>
        </authorList>
    </citation>
    <scope>NUCLEOTIDE SEQUENCE [LARGE SCALE GENOMIC DNA]</scope>
    <source>
        <strain evidence="3">cv. Finnish</strain>
    </source>
</reference>
<keyword evidence="3" id="KW-1185">Reference proteome</keyword>
<evidence type="ECO:0000313" key="3">
    <source>
        <dbReference type="Proteomes" id="UP000036987"/>
    </source>
</evidence>
<dbReference type="InterPro" id="IPR017961">
    <property type="entry name" value="DNA_pol_Y-fam_little_finger"/>
</dbReference>
<evidence type="ECO:0000313" key="2">
    <source>
        <dbReference type="EMBL" id="KMZ75188.1"/>
    </source>
</evidence>
<dbReference type="GO" id="GO:0006281">
    <property type="term" value="P:DNA repair"/>
    <property type="evidence" value="ECO:0007669"/>
    <property type="project" value="InterPro"/>
</dbReference>
<protein>
    <submittedName>
        <fullName evidence="2">DNA-directed DNA polymerase</fullName>
    </submittedName>
</protein>
<dbReference type="STRING" id="29655.A0A0K9Q1R7"/>